<protein>
    <recommendedName>
        <fullName evidence="4">Fork-head domain-containing protein</fullName>
    </recommendedName>
</protein>
<dbReference type="SUPFAM" id="SSF46785">
    <property type="entry name" value="Winged helix' DNA-binding domain"/>
    <property type="match status" value="1"/>
</dbReference>
<dbReference type="PROSITE" id="PS50039">
    <property type="entry name" value="FORK_HEAD_3"/>
    <property type="match status" value="1"/>
</dbReference>
<dbReference type="GeneID" id="115920611"/>
<dbReference type="SMART" id="SM00339">
    <property type="entry name" value="FH"/>
    <property type="match status" value="1"/>
</dbReference>
<evidence type="ECO:0000313" key="6">
    <source>
        <dbReference type="Proteomes" id="UP000007110"/>
    </source>
</evidence>
<dbReference type="InterPro" id="IPR050211">
    <property type="entry name" value="FOX_domain-containing"/>
</dbReference>
<dbReference type="Gene3D" id="1.10.10.10">
    <property type="entry name" value="Winged helix-like DNA-binding domain superfamily/Winged helix DNA-binding domain"/>
    <property type="match status" value="1"/>
</dbReference>
<comment type="subcellular location">
    <subcellularLocation>
        <location evidence="2">Nucleus</location>
    </subcellularLocation>
</comment>
<name>A0A7M7N872_STRPU</name>
<feature type="compositionally biased region" description="Basic and acidic residues" evidence="3">
    <location>
        <begin position="491"/>
        <end position="500"/>
    </location>
</feature>
<dbReference type="Proteomes" id="UP000007110">
    <property type="component" value="Unassembled WGS sequence"/>
</dbReference>
<dbReference type="PANTHER" id="PTHR11829">
    <property type="entry name" value="FORKHEAD BOX PROTEIN"/>
    <property type="match status" value="1"/>
</dbReference>
<dbReference type="PANTHER" id="PTHR11829:SF388">
    <property type="entry name" value="FORK HEAD DOMAIN-CONTAINING PROTEIN L1-RELATED"/>
    <property type="match status" value="1"/>
</dbReference>
<dbReference type="InterPro" id="IPR036390">
    <property type="entry name" value="WH_DNA-bd_sf"/>
</dbReference>
<dbReference type="RefSeq" id="XP_030832626.1">
    <property type="nucleotide sequence ID" value="XM_030976766.1"/>
</dbReference>
<feature type="compositionally biased region" description="Pro residues" evidence="3">
    <location>
        <begin position="187"/>
        <end position="197"/>
    </location>
</feature>
<sequence length="556" mass="62707">MEAQTDAIRATDVTAESRHSSPDIAPPRNGKKPSRVDLPGFTYAELITMAIQSSPSRMMTIVDIQQFFRDRFPCFRTSYKGWHNSIRHNLSARECFYKVPIVDKRHKCRTHYWMINPSCSHCRDGNGLLQEARQWRTRRMMAKNVIRKKRRGSKKNGSSTTTRNADGLDSKMTEKKGSWKDAQLPCQPFPARTPPMHPMEYTQLSSPDQFTHGPRSPAHQGSDWTYPTTYLTHHQPACQECGDDMTGDCEYCVLLEVDDEPPSPIRYSSSLSSPPDCLSTRSESVETGLQTLSHYKPSVKEESRIQELALKDDPVLDDIVDKQDLFQTDDNFDASVYNVGGHIEAHQHSGTVVPISLSKSLPPSLPSSPAPSSPMQYAVDLSRQSSCRASGYAVSPTLPDCPRYQAHPNLPCTSLPPFNYYKGLQPYFFFQDQAYHFDQCDRLVIDPRCHVADTTKGFYRYPSEDFVSDCHRSSEVAGAVDLSVHHQSEFIGRTDDERQPSPEYQPTALCTDSHGQWTPPPSPFTTVSPPDTHPTTRLPDSRHASWANLVSSRDLM</sequence>
<evidence type="ECO:0000313" key="5">
    <source>
        <dbReference type="EnsemblMetazoa" id="XP_030832626"/>
    </source>
</evidence>
<dbReference type="GO" id="GO:0043565">
    <property type="term" value="F:sequence-specific DNA binding"/>
    <property type="evidence" value="ECO:0007669"/>
    <property type="project" value="InterPro"/>
</dbReference>
<keyword evidence="1 2" id="KW-0238">DNA-binding</keyword>
<keyword evidence="2" id="KW-0539">Nucleus</keyword>
<organism evidence="5 6">
    <name type="scientific">Strongylocentrotus purpuratus</name>
    <name type="common">Purple sea urchin</name>
    <dbReference type="NCBI Taxonomy" id="7668"/>
    <lineage>
        <taxon>Eukaryota</taxon>
        <taxon>Metazoa</taxon>
        <taxon>Echinodermata</taxon>
        <taxon>Eleutherozoa</taxon>
        <taxon>Echinozoa</taxon>
        <taxon>Echinoidea</taxon>
        <taxon>Euechinoidea</taxon>
        <taxon>Echinacea</taxon>
        <taxon>Camarodonta</taxon>
        <taxon>Echinidea</taxon>
        <taxon>Strongylocentrotidae</taxon>
        <taxon>Strongylocentrotus</taxon>
    </lineage>
</organism>
<feature type="region of interest" description="Disordered" evidence="3">
    <location>
        <begin position="147"/>
        <end position="222"/>
    </location>
</feature>
<proteinExistence type="predicted"/>
<dbReference type="CDD" id="cd00059">
    <property type="entry name" value="FH_FOX"/>
    <property type="match status" value="1"/>
</dbReference>
<dbReference type="PRINTS" id="PR00053">
    <property type="entry name" value="FORKHEAD"/>
</dbReference>
<dbReference type="EnsemblMetazoa" id="XM_030976766">
    <property type="protein sequence ID" value="XP_030832626"/>
    <property type="gene ID" value="LOC115920611"/>
</dbReference>
<feature type="compositionally biased region" description="Polar residues" evidence="3">
    <location>
        <begin position="502"/>
        <end position="516"/>
    </location>
</feature>
<evidence type="ECO:0000256" key="1">
    <source>
        <dbReference type="ARBA" id="ARBA00023125"/>
    </source>
</evidence>
<evidence type="ECO:0000256" key="2">
    <source>
        <dbReference type="PROSITE-ProRule" id="PRU00089"/>
    </source>
</evidence>
<feature type="region of interest" description="Disordered" evidence="3">
    <location>
        <begin position="1"/>
        <end position="36"/>
    </location>
</feature>
<feature type="domain" description="Fork-head" evidence="4">
    <location>
        <begin position="38"/>
        <end position="139"/>
    </location>
</feature>
<accession>A0A7M7N872</accession>
<dbReference type="InterPro" id="IPR036388">
    <property type="entry name" value="WH-like_DNA-bd_sf"/>
</dbReference>
<feature type="region of interest" description="Disordered" evidence="3">
    <location>
        <begin position="491"/>
        <end position="543"/>
    </location>
</feature>
<keyword evidence="6" id="KW-1185">Reference proteome</keyword>
<reference evidence="6" key="1">
    <citation type="submission" date="2015-02" db="EMBL/GenBank/DDBJ databases">
        <title>Genome sequencing for Strongylocentrotus purpuratus.</title>
        <authorList>
            <person name="Murali S."/>
            <person name="Liu Y."/>
            <person name="Vee V."/>
            <person name="English A."/>
            <person name="Wang M."/>
            <person name="Skinner E."/>
            <person name="Han Y."/>
            <person name="Muzny D.M."/>
            <person name="Worley K.C."/>
            <person name="Gibbs R.A."/>
        </authorList>
    </citation>
    <scope>NUCLEOTIDE SEQUENCE</scope>
</reference>
<dbReference type="GO" id="GO:0005634">
    <property type="term" value="C:nucleus"/>
    <property type="evidence" value="ECO:0007669"/>
    <property type="project" value="UniProtKB-SubCell"/>
</dbReference>
<evidence type="ECO:0000259" key="4">
    <source>
        <dbReference type="PROSITE" id="PS50039"/>
    </source>
</evidence>
<evidence type="ECO:0000256" key="3">
    <source>
        <dbReference type="SAM" id="MobiDB-lite"/>
    </source>
</evidence>
<dbReference type="InterPro" id="IPR001766">
    <property type="entry name" value="Fork_head_dom"/>
</dbReference>
<reference evidence="5" key="2">
    <citation type="submission" date="2021-01" db="UniProtKB">
        <authorList>
            <consortium name="EnsemblMetazoa"/>
        </authorList>
    </citation>
    <scope>IDENTIFICATION</scope>
</reference>
<feature type="DNA-binding region" description="Fork-head" evidence="2">
    <location>
        <begin position="38"/>
        <end position="139"/>
    </location>
</feature>
<dbReference type="AlphaFoldDB" id="A0A7M7N872"/>
<feature type="compositionally biased region" description="Basic and acidic residues" evidence="3">
    <location>
        <begin position="166"/>
        <end position="179"/>
    </location>
</feature>
<dbReference type="Pfam" id="PF00250">
    <property type="entry name" value="Forkhead"/>
    <property type="match status" value="1"/>
</dbReference>
<dbReference type="GO" id="GO:0003700">
    <property type="term" value="F:DNA-binding transcription factor activity"/>
    <property type="evidence" value="ECO:0007669"/>
    <property type="project" value="InterPro"/>
</dbReference>